<dbReference type="EMBL" id="JBHSNW010000002">
    <property type="protein sequence ID" value="MFC5814364.1"/>
    <property type="molecule type" value="Genomic_DNA"/>
</dbReference>
<reference evidence="3" key="1">
    <citation type="journal article" date="2019" name="Int. J. Syst. Evol. Microbiol.">
        <title>The Global Catalogue of Microorganisms (GCM) 10K type strain sequencing project: providing services to taxonomists for standard genome sequencing and annotation.</title>
        <authorList>
            <consortium name="The Broad Institute Genomics Platform"/>
            <consortium name="The Broad Institute Genome Sequencing Center for Infectious Disease"/>
            <person name="Wu L."/>
            <person name="Ma J."/>
        </authorList>
    </citation>
    <scope>NUCLEOTIDE SEQUENCE [LARGE SCALE GENOMIC DNA]</scope>
    <source>
        <strain evidence="3">CGMCC 4.7106</strain>
    </source>
</reference>
<dbReference type="Proteomes" id="UP001596096">
    <property type="component" value="Unassembled WGS sequence"/>
</dbReference>
<proteinExistence type="predicted"/>
<organism evidence="2 3">
    <name type="scientific">Nonomuraea harbinensis</name>
    <dbReference type="NCBI Taxonomy" id="1286938"/>
    <lineage>
        <taxon>Bacteria</taxon>
        <taxon>Bacillati</taxon>
        <taxon>Actinomycetota</taxon>
        <taxon>Actinomycetes</taxon>
        <taxon>Streptosporangiales</taxon>
        <taxon>Streptosporangiaceae</taxon>
        <taxon>Nonomuraea</taxon>
    </lineage>
</organism>
<sequence>MTTATATSPHPGAFEDAASIAATKTPVIASPVTARRSRGHTSLSSVNSRSSCV</sequence>
<gene>
    <name evidence="2" type="ORF">ACFPUY_04670</name>
</gene>
<evidence type="ECO:0000313" key="3">
    <source>
        <dbReference type="Proteomes" id="UP001596096"/>
    </source>
</evidence>
<feature type="compositionally biased region" description="Low complexity" evidence="1">
    <location>
        <begin position="42"/>
        <end position="53"/>
    </location>
</feature>
<dbReference type="RefSeq" id="WP_246641109.1">
    <property type="nucleotide sequence ID" value="NZ_JAHKRN010000058.1"/>
</dbReference>
<accession>A0ABW1BNM6</accession>
<keyword evidence="3" id="KW-1185">Reference proteome</keyword>
<protein>
    <recommendedName>
        <fullName evidence="4">FXSXX-COOH protein</fullName>
    </recommendedName>
</protein>
<feature type="region of interest" description="Disordered" evidence="1">
    <location>
        <begin position="1"/>
        <end position="53"/>
    </location>
</feature>
<evidence type="ECO:0000313" key="2">
    <source>
        <dbReference type="EMBL" id="MFC5814364.1"/>
    </source>
</evidence>
<name>A0ABW1BNM6_9ACTN</name>
<evidence type="ECO:0008006" key="4">
    <source>
        <dbReference type="Google" id="ProtNLM"/>
    </source>
</evidence>
<evidence type="ECO:0000256" key="1">
    <source>
        <dbReference type="SAM" id="MobiDB-lite"/>
    </source>
</evidence>
<comment type="caution">
    <text evidence="2">The sequence shown here is derived from an EMBL/GenBank/DDBJ whole genome shotgun (WGS) entry which is preliminary data.</text>
</comment>